<dbReference type="InterPro" id="IPR001478">
    <property type="entry name" value="PDZ"/>
</dbReference>
<dbReference type="OrthoDB" id="264239at2"/>
<dbReference type="Proteomes" id="UP000001887">
    <property type="component" value="Chromosome"/>
</dbReference>
<dbReference type="HOGENOM" id="CLU_798475_0_0_0"/>
<dbReference type="GO" id="GO:0006508">
    <property type="term" value="P:proteolysis"/>
    <property type="evidence" value="ECO:0007669"/>
    <property type="project" value="UniProtKB-KW"/>
</dbReference>
<dbReference type="PROSITE" id="PS50106">
    <property type="entry name" value="PDZ"/>
    <property type="match status" value="1"/>
</dbReference>
<dbReference type="InterPro" id="IPR051201">
    <property type="entry name" value="Chloro_Bact_Ser_Proteases"/>
</dbReference>
<evidence type="ECO:0000256" key="2">
    <source>
        <dbReference type="ARBA" id="ARBA00022801"/>
    </source>
</evidence>
<dbReference type="InterPro" id="IPR041489">
    <property type="entry name" value="PDZ_6"/>
</dbReference>
<dbReference type="SMART" id="SM00228">
    <property type="entry name" value="PDZ"/>
    <property type="match status" value="1"/>
</dbReference>
<dbReference type="Pfam" id="PF17820">
    <property type="entry name" value="PDZ_6"/>
    <property type="match status" value="1"/>
</dbReference>
<reference evidence="4 5" key="1">
    <citation type="journal article" date="2009" name="Stand. Genomic Sci.">
        <title>Complete genome sequence of Pirellula staleyi type strain (ATCC 27377).</title>
        <authorList>
            <person name="Clum A."/>
            <person name="Tindall B.J."/>
            <person name="Sikorski J."/>
            <person name="Ivanova N."/>
            <person name="Mavrommatis K."/>
            <person name="Lucas S."/>
            <person name="Glavina del Rio T."/>
            <person name="Nolan M."/>
            <person name="Chen F."/>
            <person name="Tice H."/>
            <person name="Pitluck S."/>
            <person name="Cheng J.F."/>
            <person name="Chertkov O."/>
            <person name="Brettin T."/>
            <person name="Han C."/>
            <person name="Detter J.C."/>
            <person name="Kuske C."/>
            <person name="Bruce D."/>
            <person name="Goodwin L."/>
            <person name="Ovchinikova G."/>
            <person name="Pati A."/>
            <person name="Mikhailova N."/>
            <person name="Chen A."/>
            <person name="Palaniappan K."/>
            <person name="Land M."/>
            <person name="Hauser L."/>
            <person name="Chang Y.J."/>
            <person name="Jeffries C.D."/>
            <person name="Chain P."/>
            <person name="Rohde M."/>
            <person name="Goker M."/>
            <person name="Bristow J."/>
            <person name="Eisen J.A."/>
            <person name="Markowitz V."/>
            <person name="Hugenholtz P."/>
            <person name="Kyrpides N.C."/>
            <person name="Klenk H.P."/>
            <person name="Lapidus A."/>
        </authorList>
    </citation>
    <scope>NUCLEOTIDE SEQUENCE [LARGE SCALE GENOMIC DNA]</scope>
    <source>
        <strain evidence="5">ATCC 27377 / DSM 6068 / ICPB 4128</strain>
    </source>
</reference>
<dbReference type="SUPFAM" id="SSF50156">
    <property type="entry name" value="PDZ domain-like"/>
    <property type="match status" value="1"/>
</dbReference>
<name>D2QX55_PIRSD</name>
<evidence type="ECO:0000259" key="3">
    <source>
        <dbReference type="PROSITE" id="PS50106"/>
    </source>
</evidence>
<dbReference type="eggNOG" id="COG0265">
    <property type="taxonomic scope" value="Bacteria"/>
</dbReference>
<accession>D2QX55</accession>
<dbReference type="InterPro" id="IPR009003">
    <property type="entry name" value="Peptidase_S1_PA"/>
</dbReference>
<keyword evidence="1" id="KW-0645">Protease</keyword>
<evidence type="ECO:0000313" key="5">
    <source>
        <dbReference type="Proteomes" id="UP000001887"/>
    </source>
</evidence>
<proteinExistence type="predicted"/>
<protein>
    <submittedName>
        <fullName evidence="4">PDZ/DHR/GLGF domain protein</fullName>
    </submittedName>
</protein>
<gene>
    <name evidence="4" type="ordered locus">Psta_3231</name>
</gene>
<dbReference type="InterPro" id="IPR001940">
    <property type="entry name" value="Peptidase_S1C"/>
</dbReference>
<dbReference type="AlphaFoldDB" id="D2QX55"/>
<dbReference type="InterPro" id="IPR036034">
    <property type="entry name" value="PDZ_sf"/>
</dbReference>
<dbReference type="GO" id="GO:0004252">
    <property type="term" value="F:serine-type endopeptidase activity"/>
    <property type="evidence" value="ECO:0007669"/>
    <property type="project" value="InterPro"/>
</dbReference>
<dbReference type="SUPFAM" id="SSF50494">
    <property type="entry name" value="Trypsin-like serine proteases"/>
    <property type="match status" value="1"/>
</dbReference>
<feature type="domain" description="PDZ" evidence="3">
    <location>
        <begin position="259"/>
        <end position="301"/>
    </location>
</feature>
<sequence length="340" mass="35698" precursor="true">MRESVNLLGLLVAGLLVAAALLPTNLAAQSLPEVITSVEPKMVKIYGAGGLARLEAYQSGFLISGEGHILTVWSYVLDSDVITTVLSDGRRLDAQLVGMDPKLEIAVLKIDATELPHFVLDEAASLTSGDRVLAFSNLYGVAAGDEPSSVLHGSVSALAPLSARRGVAAAAYRGPVYVLDAMTNNPGAGGGALTDRSGRIAGILGKEMKSSLSSTWINYAIPTSELTESVLDLMAGRARPVVRDEGAPKPKEPHTLAALGVSLVPDFLDKTPPFVEAVKLGSPAAKAGVRPDDLVLFINGTLVSSCKLLTEEVSYIDRLDMVVLTLQRGDELLEVTLTSE</sequence>
<dbReference type="KEGG" id="psl:Psta_3231"/>
<dbReference type="PRINTS" id="PR00834">
    <property type="entry name" value="PROTEASES2C"/>
</dbReference>
<dbReference type="PANTHER" id="PTHR43343:SF3">
    <property type="entry name" value="PROTEASE DO-LIKE 8, CHLOROPLASTIC"/>
    <property type="match status" value="1"/>
</dbReference>
<dbReference type="Gene3D" id="2.30.42.10">
    <property type="match status" value="1"/>
</dbReference>
<dbReference type="PANTHER" id="PTHR43343">
    <property type="entry name" value="PEPTIDASE S12"/>
    <property type="match status" value="1"/>
</dbReference>
<dbReference type="Gene3D" id="2.40.10.120">
    <property type="match status" value="1"/>
</dbReference>
<evidence type="ECO:0000313" key="4">
    <source>
        <dbReference type="EMBL" id="ADB17895.1"/>
    </source>
</evidence>
<keyword evidence="2" id="KW-0378">Hydrolase</keyword>
<dbReference type="EMBL" id="CP001848">
    <property type="protein sequence ID" value="ADB17895.1"/>
    <property type="molecule type" value="Genomic_DNA"/>
</dbReference>
<evidence type="ECO:0000256" key="1">
    <source>
        <dbReference type="ARBA" id="ARBA00022670"/>
    </source>
</evidence>
<keyword evidence="5" id="KW-1185">Reference proteome</keyword>
<dbReference type="STRING" id="530564.Psta_3231"/>
<dbReference type="Pfam" id="PF13365">
    <property type="entry name" value="Trypsin_2"/>
    <property type="match status" value="1"/>
</dbReference>
<organism evidence="4 5">
    <name type="scientific">Pirellula staleyi (strain ATCC 27377 / DSM 6068 / ICPB 4128)</name>
    <name type="common">Pirella staleyi</name>
    <dbReference type="NCBI Taxonomy" id="530564"/>
    <lineage>
        <taxon>Bacteria</taxon>
        <taxon>Pseudomonadati</taxon>
        <taxon>Planctomycetota</taxon>
        <taxon>Planctomycetia</taxon>
        <taxon>Pirellulales</taxon>
        <taxon>Pirellulaceae</taxon>
        <taxon>Pirellula</taxon>
    </lineage>
</organism>